<name>A0A0M3JG48_ANISI</name>
<dbReference type="InterPro" id="IPR007216">
    <property type="entry name" value="CNOT9"/>
</dbReference>
<dbReference type="Gene3D" id="1.25.10.10">
    <property type="entry name" value="Leucine-rich Repeat Variant"/>
    <property type="match status" value="1"/>
</dbReference>
<evidence type="ECO:0000313" key="4">
    <source>
        <dbReference type="WBParaSite" id="ASIM_0000660301-mRNA-1"/>
    </source>
</evidence>
<dbReference type="InterPro" id="IPR011989">
    <property type="entry name" value="ARM-like"/>
</dbReference>
<evidence type="ECO:0000256" key="1">
    <source>
        <dbReference type="ARBA" id="ARBA00004201"/>
    </source>
</evidence>
<accession>A0A0M3JG48</accession>
<dbReference type="GO" id="GO:0000932">
    <property type="term" value="C:P-body"/>
    <property type="evidence" value="ECO:0007669"/>
    <property type="project" value="UniProtKB-SubCell"/>
</dbReference>
<evidence type="ECO:0000256" key="2">
    <source>
        <dbReference type="ARBA" id="ARBA00014171"/>
    </source>
</evidence>
<proteinExistence type="predicted"/>
<protein>
    <recommendedName>
        <fullName evidence="2">CCR4-NOT transcription complex subunit 9</fullName>
    </recommendedName>
    <alternativeName>
        <fullName evidence="3">Cell differentiation protein RQCD1 homolog</fullName>
    </alternativeName>
</protein>
<reference evidence="4" key="1">
    <citation type="submission" date="2017-02" db="UniProtKB">
        <authorList>
            <consortium name="WormBaseParasite"/>
        </authorList>
    </citation>
    <scope>IDENTIFICATION</scope>
</reference>
<organism evidence="4">
    <name type="scientific">Anisakis simplex</name>
    <name type="common">Herring worm</name>
    <dbReference type="NCBI Taxonomy" id="6269"/>
    <lineage>
        <taxon>Eukaryota</taxon>
        <taxon>Metazoa</taxon>
        <taxon>Ecdysozoa</taxon>
        <taxon>Nematoda</taxon>
        <taxon>Chromadorea</taxon>
        <taxon>Rhabditida</taxon>
        <taxon>Spirurina</taxon>
        <taxon>Ascaridomorpha</taxon>
        <taxon>Ascaridoidea</taxon>
        <taxon>Anisakidae</taxon>
        <taxon>Anisakis</taxon>
        <taxon>Anisakis simplex complex</taxon>
    </lineage>
</organism>
<dbReference type="GO" id="GO:0006402">
    <property type="term" value="P:mRNA catabolic process"/>
    <property type="evidence" value="ECO:0007669"/>
    <property type="project" value="InterPro"/>
</dbReference>
<dbReference type="PANTHER" id="PTHR12262">
    <property type="entry name" value="CCR4-NOT TRANSCRIPTION COMPLEX SUBUNIT 9"/>
    <property type="match status" value="1"/>
</dbReference>
<evidence type="ECO:0000256" key="3">
    <source>
        <dbReference type="ARBA" id="ARBA00030283"/>
    </source>
</evidence>
<dbReference type="WBParaSite" id="ASIM_0000660301-mRNA-1">
    <property type="protein sequence ID" value="ASIM_0000660301-mRNA-1"/>
    <property type="gene ID" value="ASIM_0000660301"/>
</dbReference>
<dbReference type="Pfam" id="PF04078">
    <property type="entry name" value="Rcd1"/>
    <property type="match status" value="1"/>
</dbReference>
<sequence>LNGIINVFSKKRETVPDLPLWLWHSFGSMSALLQEVISIYPAIMPPTLTAAQSNRVCNALALMQCVAAHKETRTPFLQAHIPLFLYPFLHTTKTTRPFEYLRLTSLGVIGALVKTDEQVCSLPLYAFQCLHHFKSINFMQNNGKCLKRNFNQHFCVNH</sequence>
<dbReference type="GO" id="GO:0030014">
    <property type="term" value="C:CCR4-NOT complex"/>
    <property type="evidence" value="ECO:0007669"/>
    <property type="project" value="InterPro"/>
</dbReference>
<comment type="subcellular location">
    <subcellularLocation>
        <location evidence="1">Cytoplasm</location>
        <location evidence="1">P-body</location>
    </subcellularLocation>
</comment>
<dbReference type="AlphaFoldDB" id="A0A0M3JG48"/>